<keyword evidence="2" id="KW-1185">Reference proteome</keyword>
<evidence type="ECO:0000313" key="1">
    <source>
        <dbReference type="EMBL" id="TDH57901.1"/>
    </source>
</evidence>
<dbReference type="EMBL" id="SMSJ01000189">
    <property type="protein sequence ID" value="TDH57901.1"/>
    <property type="molecule type" value="Genomic_DNA"/>
</dbReference>
<gene>
    <name evidence="1" type="ORF">E2C06_35475</name>
</gene>
<dbReference type="RefSeq" id="WP_133293243.1">
    <property type="nucleotide sequence ID" value="NZ_SMSJ01000189.1"/>
</dbReference>
<protein>
    <submittedName>
        <fullName evidence="1">Uncharacterized protein</fullName>
    </submittedName>
</protein>
<reference evidence="1 2" key="1">
    <citation type="journal article" date="2016" name="J. Microbiol.">
        <title>Dankookia rubra gen. nov., sp. nov., an alphaproteobacterium isolated from sediment of a shallow stream.</title>
        <authorList>
            <person name="Kim W.H."/>
            <person name="Kim D.H."/>
            <person name="Kang K."/>
            <person name="Ahn T.Y."/>
        </authorList>
    </citation>
    <scope>NUCLEOTIDE SEQUENCE [LARGE SCALE GENOMIC DNA]</scope>
    <source>
        <strain evidence="1 2">JCM30602</strain>
    </source>
</reference>
<dbReference type="OrthoDB" id="7285430at2"/>
<evidence type="ECO:0000313" key="2">
    <source>
        <dbReference type="Proteomes" id="UP000295096"/>
    </source>
</evidence>
<comment type="caution">
    <text evidence="1">The sequence shown here is derived from an EMBL/GenBank/DDBJ whole genome shotgun (WGS) entry which is preliminary data.</text>
</comment>
<name>A0A4R5Q6M7_9PROT</name>
<accession>A0A4R5Q6M7</accession>
<organism evidence="1 2">
    <name type="scientific">Dankookia rubra</name>
    <dbReference type="NCBI Taxonomy" id="1442381"/>
    <lineage>
        <taxon>Bacteria</taxon>
        <taxon>Pseudomonadati</taxon>
        <taxon>Pseudomonadota</taxon>
        <taxon>Alphaproteobacteria</taxon>
        <taxon>Acetobacterales</taxon>
        <taxon>Roseomonadaceae</taxon>
        <taxon>Dankookia</taxon>
    </lineage>
</organism>
<dbReference type="AlphaFoldDB" id="A0A4R5Q6M7"/>
<dbReference type="Proteomes" id="UP000295096">
    <property type="component" value="Unassembled WGS sequence"/>
</dbReference>
<proteinExistence type="predicted"/>
<sequence>MAAPDTLPWLARYDAGKYQPGTFLERGVMLPFTTPALLGGRIRPGERKSPELVLANPAGAEGVYILPWSGMPDVCTPTLHDRALWGRVAELAILTPRTVRQATRAVAAEGLAGRAAARAAAEAEKATRDACTYTHYHLLLELVRQGDPDGRAGTLRPGDLTALEQRARAVLVARRTDGSLSPASAFEALAELAEVVEPCGLPGDPTRARLPQLAAEITGMIQDLGRWAELAGPAERSCIRLLSDGAMLTHRCFRLALKALQDQLGDLWTMVQRWRLAPEAISALAARPEWLLDGWELICGLWRAAGESQRGAALLDMASLVPMIPAEVGDWMGFDAAGTMEAHRSGLRQWRRTVQPNQDWVSGRMLELTARNEGLRAHCA</sequence>